<feature type="region of interest" description="Disordered" evidence="1">
    <location>
        <begin position="28"/>
        <end position="53"/>
    </location>
</feature>
<dbReference type="EMBL" id="LAZR01003729">
    <property type="protein sequence ID" value="KKN15269.1"/>
    <property type="molecule type" value="Genomic_DNA"/>
</dbReference>
<accession>A0A0F9NBD9</accession>
<evidence type="ECO:0000256" key="1">
    <source>
        <dbReference type="SAM" id="MobiDB-lite"/>
    </source>
</evidence>
<name>A0A0F9NBD9_9ZZZZ</name>
<evidence type="ECO:0000313" key="2">
    <source>
        <dbReference type="EMBL" id="KKN15269.1"/>
    </source>
</evidence>
<protein>
    <submittedName>
        <fullName evidence="2">Uncharacterized protein</fullName>
    </submittedName>
</protein>
<sequence>MNINNIRHIIKKIFKRFRKKKKVKPTLYDEHGNPIIPIRSNKDAKKRHSFQRPSLFSEKETNEIIKDLYKKRGS</sequence>
<dbReference type="AlphaFoldDB" id="A0A0F9NBD9"/>
<comment type="caution">
    <text evidence="2">The sequence shown here is derived from an EMBL/GenBank/DDBJ whole genome shotgun (WGS) entry which is preliminary data.</text>
</comment>
<organism evidence="2">
    <name type="scientific">marine sediment metagenome</name>
    <dbReference type="NCBI Taxonomy" id="412755"/>
    <lineage>
        <taxon>unclassified sequences</taxon>
        <taxon>metagenomes</taxon>
        <taxon>ecological metagenomes</taxon>
    </lineage>
</organism>
<reference evidence="2" key="1">
    <citation type="journal article" date="2015" name="Nature">
        <title>Complex archaea that bridge the gap between prokaryotes and eukaryotes.</title>
        <authorList>
            <person name="Spang A."/>
            <person name="Saw J.H."/>
            <person name="Jorgensen S.L."/>
            <person name="Zaremba-Niedzwiedzka K."/>
            <person name="Martijn J."/>
            <person name="Lind A.E."/>
            <person name="van Eijk R."/>
            <person name="Schleper C."/>
            <person name="Guy L."/>
            <person name="Ettema T.J."/>
        </authorList>
    </citation>
    <scope>NUCLEOTIDE SEQUENCE</scope>
</reference>
<proteinExistence type="predicted"/>
<gene>
    <name evidence="2" type="ORF">LCGC14_0987880</name>
</gene>